<proteinExistence type="predicted"/>
<organism evidence="1 2">
    <name type="scientific">Paenibacillus macerans</name>
    <name type="common">Bacillus macerans</name>
    <dbReference type="NCBI Taxonomy" id="44252"/>
    <lineage>
        <taxon>Bacteria</taxon>
        <taxon>Bacillati</taxon>
        <taxon>Bacillota</taxon>
        <taxon>Bacilli</taxon>
        <taxon>Bacillales</taxon>
        <taxon>Paenibacillaceae</taxon>
        <taxon>Paenibacillus</taxon>
    </lineage>
</organism>
<keyword evidence="2" id="KW-1185">Reference proteome</keyword>
<dbReference type="EMBL" id="JMQA01000053">
    <property type="protein sequence ID" value="KFM93030.1"/>
    <property type="molecule type" value="Genomic_DNA"/>
</dbReference>
<dbReference type="STRING" id="44252.DJ90_2922"/>
<sequence length="63" mass="7635">MNNRIRKWLEENIEGFEICKSVSGGHIIFIPIAFDDQAIKYFKRYGFRYEYRAAYTWIAFFAE</sequence>
<evidence type="ECO:0000313" key="2">
    <source>
        <dbReference type="Proteomes" id="UP000029278"/>
    </source>
</evidence>
<reference evidence="1 2" key="1">
    <citation type="submission" date="2014-04" db="EMBL/GenBank/DDBJ databases">
        <authorList>
            <person name="Bishop-Lilly K.A."/>
            <person name="Broomall S.M."/>
            <person name="Chain P.S."/>
            <person name="Chertkov O."/>
            <person name="Coyne S.R."/>
            <person name="Daligault H.E."/>
            <person name="Davenport K.W."/>
            <person name="Erkkila T."/>
            <person name="Frey K.G."/>
            <person name="Gibbons H.S."/>
            <person name="Gu W."/>
            <person name="Jaissle J."/>
            <person name="Johnson S.L."/>
            <person name="Koroleva G.I."/>
            <person name="Ladner J.T."/>
            <person name="Lo C.-C."/>
            <person name="Minogue T.D."/>
            <person name="Munk C."/>
            <person name="Palacios G.F."/>
            <person name="Redden C.L."/>
            <person name="Rosenzweig C.N."/>
            <person name="Scholz M.B."/>
            <person name="Teshima H."/>
            <person name="Xu Y."/>
        </authorList>
    </citation>
    <scope>NUCLEOTIDE SEQUENCE [LARGE SCALE GENOMIC DNA]</scope>
    <source>
        <strain evidence="1 2">8244</strain>
    </source>
</reference>
<dbReference type="Proteomes" id="UP000029278">
    <property type="component" value="Unassembled WGS sequence"/>
</dbReference>
<accession>A0A090YLK0</accession>
<protein>
    <submittedName>
        <fullName evidence="1">Uncharacterized protein</fullName>
    </submittedName>
</protein>
<gene>
    <name evidence="1" type="ORF">DJ90_2922</name>
</gene>
<name>A0A090YLK0_PAEMA</name>
<dbReference type="AlphaFoldDB" id="A0A090YLK0"/>
<comment type="caution">
    <text evidence="1">The sequence shown here is derived from an EMBL/GenBank/DDBJ whole genome shotgun (WGS) entry which is preliminary data.</text>
</comment>
<dbReference type="HOGENOM" id="CLU_2881604_0_0_9"/>
<evidence type="ECO:0000313" key="1">
    <source>
        <dbReference type="EMBL" id="KFM93030.1"/>
    </source>
</evidence>
<dbReference type="PATRIC" id="fig|44252.3.peg.6230"/>